<dbReference type="EMBL" id="JBIHMM010000003">
    <property type="protein sequence ID" value="MFH0254466.1"/>
    <property type="molecule type" value="Genomic_DNA"/>
</dbReference>
<reference evidence="3 4" key="1">
    <citation type="submission" date="2024-10" db="EMBL/GenBank/DDBJ databases">
        <authorList>
            <person name="Yang X.-N."/>
        </authorList>
    </citation>
    <scope>NUCLEOTIDE SEQUENCE [LARGE SCALE GENOMIC DNA]</scope>
    <source>
        <strain evidence="3 4">CAU 1059</strain>
    </source>
</reference>
<dbReference type="PANTHER" id="PTHR12905:SF0">
    <property type="entry name" value="CALCINEURIN-LIKE PHOSPHOESTERASE DOMAIN-CONTAINING PROTEIN"/>
    <property type="match status" value="1"/>
</dbReference>
<sequence length="199" mass="20657">MRILSFSDLHRDRQAARAILRASADADVVVGAGDFASKGIGAAETLEILADCAAPVLVVHGNHDVPSEIAAFCEASARLTYLHGSGVDLDGVSFFGLGGEVPGRKGHAWNVAHSEVEASLMLADCPERAVLVTHTPPLGTADVQTGGAHEGSRAIRDAILASNAPLCLCGHVHASWGVQGQLGRALVRNLGPGLTWFDI</sequence>
<keyword evidence="4" id="KW-1185">Reference proteome</keyword>
<gene>
    <name evidence="3" type="ORF">ACGRVM_11225</name>
</gene>
<accession>A0ABW7I9P1</accession>
<dbReference type="PANTHER" id="PTHR12905">
    <property type="entry name" value="METALLOPHOSPHOESTERASE"/>
    <property type="match status" value="1"/>
</dbReference>
<dbReference type="SUPFAM" id="SSF56300">
    <property type="entry name" value="Metallo-dependent phosphatases"/>
    <property type="match status" value="1"/>
</dbReference>
<dbReference type="InterPro" id="IPR029052">
    <property type="entry name" value="Metallo-depent_PP-like"/>
</dbReference>
<dbReference type="Proteomes" id="UP001607157">
    <property type="component" value="Unassembled WGS sequence"/>
</dbReference>
<protein>
    <submittedName>
        <fullName evidence="3">Metallophosphoesterase family protein</fullName>
    </submittedName>
</protein>
<dbReference type="Pfam" id="PF12850">
    <property type="entry name" value="Metallophos_2"/>
    <property type="match status" value="1"/>
</dbReference>
<feature type="domain" description="Calcineurin-like phosphoesterase" evidence="2">
    <location>
        <begin position="1"/>
        <end position="175"/>
    </location>
</feature>
<dbReference type="Gene3D" id="3.60.21.10">
    <property type="match status" value="1"/>
</dbReference>
<comment type="caution">
    <text evidence="3">The sequence shown here is derived from an EMBL/GenBank/DDBJ whole genome shotgun (WGS) entry which is preliminary data.</text>
</comment>
<dbReference type="InterPro" id="IPR024654">
    <property type="entry name" value="Calcineurin-like_PHP_lpxH"/>
</dbReference>
<dbReference type="RefSeq" id="WP_377171652.1">
    <property type="nucleotide sequence ID" value="NZ_JBHTJC010000003.1"/>
</dbReference>
<evidence type="ECO:0000313" key="4">
    <source>
        <dbReference type="Proteomes" id="UP001607157"/>
    </source>
</evidence>
<evidence type="ECO:0000259" key="2">
    <source>
        <dbReference type="Pfam" id="PF12850"/>
    </source>
</evidence>
<name>A0ABW7I9P1_9RHOB</name>
<evidence type="ECO:0000313" key="3">
    <source>
        <dbReference type="EMBL" id="MFH0254466.1"/>
    </source>
</evidence>
<comment type="similarity">
    <text evidence="1">Belongs to the metallophosphoesterase superfamily. YfcE family.</text>
</comment>
<organism evidence="3 4">
    <name type="scientific">Roseovarius aquimarinus</name>
    <dbReference type="NCBI Taxonomy" id="1229156"/>
    <lineage>
        <taxon>Bacteria</taxon>
        <taxon>Pseudomonadati</taxon>
        <taxon>Pseudomonadota</taxon>
        <taxon>Alphaproteobacteria</taxon>
        <taxon>Rhodobacterales</taxon>
        <taxon>Roseobacteraceae</taxon>
        <taxon>Roseovarius</taxon>
    </lineage>
</organism>
<dbReference type="InterPro" id="IPR051693">
    <property type="entry name" value="UPF0046_metallophosphoest"/>
</dbReference>
<proteinExistence type="inferred from homology"/>
<evidence type="ECO:0000256" key="1">
    <source>
        <dbReference type="ARBA" id="ARBA00008950"/>
    </source>
</evidence>